<dbReference type="PANTHER" id="PTHR30083">
    <property type="entry name" value="TRANSCRIPTIONAL REGULATOR-RELATED"/>
    <property type="match status" value="1"/>
</dbReference>
<evidence type="ECO:0000259" key="1">
    <source>
        <dbReference type="Pfam" id="PF01507"/>
    </source>
</evidence>
<feature type="domain" description="Phosphoadenosine phosphosulphate reductase" evidence="1">
    <location>
        <begin position="159"/>
        <end position="214"/>
    </location>
</feature>
<dbReference type="Proteomes" id="UP001297580">
    <property type="component" value="Chromosome"/>
</dbReference>
<dbReference type="EMBL" id="CP133461">
    <property type="protein sequence ID" value="WMV74992.1"/>
    <property type="molecule type" value="Genomic_DNA"/>
</dbReference>
<dbReference type="SUPFAM" id="SSF52402">
    <property type="entry name" value="Adenine nucleotide alpha hydrolases-like"/>
    <property type="match status" value="1"/>
</dbReference>
<organism evidence="2 3">
    <name type="scientific">Geobacillus thermodenitrificans</name>
    <dbReference type="NCBI Taxonomy" id="33940"/>
    <lineage>
        <taxon>Bacteria</taxon>
        <taxon>Bacillati</taxon>
        <taxon>Bacillota</taxon>
        <taxon>Bacilli</taxon>
        <taxon>Bacillales</taxon>
        <taxon>Anoxybacillaceae</taxon>
        <taxon>Geobacillus</taxon>
    </lineage>
</organism>
<dbReference type="Gene3D" id="3.40.50.620">
    <property type="entry name" value="HUPs"/>
    <property type="match status" value="1"/>
</dbReference>
<keyword evidence="3" id="KW-1185">Reference proteome</keyword>
<evidence type="ECO:0000313" key="2">
    <source>
        <dbReference type="EMBL" id="WMV74992.1"/>
    </source>
</evidence>
<dbReference type="InterPro" id="IPR014729">
    <property type="entry name" value="Rossmann-like_a/b/a_fold"/>
</dbReference>
<dbReference type="PANTHER" id="PTHR30083:SF0">
    <property type="entry name" value="3'-PHOSPHOADENOSINE 5'-PHOSPHOSULFATE SULFOTRANSFERASE (PAPS REDUCTASE)_FAD SYNTHETASE"/>
    <property type="match status" value="1"/>
</dbReference>
<gene>
    <name evidence="2" type="ORF">HSX42_11905</name>
</gene>
<accession>A0ABY9Q7U9</accession>
<sequence length="370" mass="43985">MIVTKESKYTVVEAAYKRIENLFSNGVKIYFSFSGGKDSLCLAYILLDLIQKRRIDPSLLHIHFIDEEAIFPCIEETVKKWRKKFLMAGATFTWFCIQVRHFNCLNSLQDDESFICWDEEKKDVWVRPKPSFSVSSHPLLKERKDTYQQFLERIEADGITIIAARAEESIQRKKYMAKIGNVTLGGKCYPIYDWTDNDVWLFIKNHHIEIPEIYMYMWQAGASKKDLRVSQFFSIDTAKQLVKLNEFYPDLMERVTRREPNAYLVSLYWDTEMFRRSSQTRRQLQKEGGEEKKDYKREVLKILSNVRANFRTEHERKIAMSYKKLCIKAAPLIQEREWQKIYEALITGDPKRRMLRAVIQNIYSKARRET</sequence>
<reference evidence="2 3" key="1">
    <citation type="submission" date="2023-08" db="EMBL/GenBank/DDBJ databases">
        <title>Complete genome sequence of Geobacillus thermodenitrificans K1041, a genetically tractable strain representative of the genus Geobacillus.</title>
        <authorList>
            <person name="Kani S."/>
            <person name="Suzuki H."/>
        </authorList>
    </citation>
    <scope>NUCLEOTIDE SEQUENCE [LARGE SCALE GENOMIC DNA]</scope>
    <source>
        <strain evidence="2 3">K1041</strain>
    </source>
</reference>
<dbReference type="InterPro" id="IPR002500">
    <property type="entry name" value="PAPS_reduct_dom"/>
</dbReference>
<name>A0ABY9Q7U9_GEOTD</name>
<dbReference type="Pfam" id="PF01507">
    <property type="entry name" value="PAPS_reduct"/>
    <property type="match status" value="1"/>
</dbReference>
<dbReference type="RefSeq" id="WP_099233449.1">
    <property type="nucleotide sequence ID" value="NZ_CP017690.1"/>
</dbReference>
<protein>
    <submittedName>
        <fullName evidence="2">Phosphoadenosine phosphosulfate reductase family protein</fullName>
    </submittedName>
</protein>
<proteinExistence type="predicted"/>
<evidence type="ECO:0000313" key="3">
    <source>
        <dbReference type="Proteomes" id="UP001297580"/>
    </source>
</evidence>